<evidence type="ECO:0000256" key="3">
    <source>
        <dbReference type="ARBA" id="ARBA00001956"/>
    </source>
</evidence>
<evidence type="ECO:0000256" key="14">
    <source>
        <dbReference type="ARBA" id="ARBA00022833"/>
    </source>
</evidence>
<dbReference type="PROSITE" id="PS50970">
    <property type="entry name" value="HCY"/>
    <property type="match status" value="1"/>
</dbReference>
<dbReference type="Gene3D" id="3.20.20.330">
    <property type="entry name" value="Homocysteine-binding-like domain"/>
    <property type="match status" value="1"/>
</dbReference>
<dbReference type="Proteomes" id="UP000199603">
    <property type="component" value="Unassembled WGS sequence"/>
</dbReference>
<evidence type="ECO:0000256" key="19">
    <source>
        <dbReference type="PROSITE-ProRule" id="PRU00333"/>
    </source>
</evidence>
<gene>
    <name evidence="22" type="ORF">SAMN04488509_101930</name>
</gene>
<feature type="binding site" evidence="19">
    <location>
        <position position="369"/>
    </location>
    <ligand>
        <name>Zn(2+)</name>
        <dbReference type="ChEBI" id="CHEBI:29105"/>
    </ligand>
</feature>
<evidence type="ECO:0000256" key="13">
    <source>
        <dbReference type="ARBA" id="ARBA00022723"/>
    </source>
</evidence>
<proteinExistence type="inferred from homology"/>
<feature type="binding site" evidence="19">
    <location>
        <position position="368"/>
    </location>
    <ligand>
        <name>Zn(2+)</name>
        <dbReference type="ChEBI" id="CHEBI:29105"/>
    </ligand>
</feature>
<protein>
    <recommendedName>
        <fullName evidence="7">Methionine synthase</fullName>
        <ecNumber evidence="6">2.1.1.13</ecNumber>
    </recommendedName>
    <alternativeName>
        <fullName evidence="18">5-methyltetrahydrofolate--homocysteine methyltransferase</fullName>
    </alternativeName>
</protein>
<evidence type="ECO:0000256" key="9">
    <source>
        <dbReference type="ARBA" id="ARBA00022605"/>
    </source>
</evidence>
<evidence type="ECO:0000256" key="4">
    <source>
        <dbReference type="ARBA" id="ARBA00005178"/>
    </source>
</evidence>
<evidence type="ECO:0000256" key="16">
    <source>
        <dbReference type="ARBA" id="ARBA00023285"/>
    </source>
</evidence>
<feature type="domain" description="Hcy-binding" evidence="21">
    <location>
        <begin position="42"/>
        <end position="383"/>
    </location>
</feature>
<dbReference type="GO" id="GO:0046653">
    <property type="term" value="P:tetrahydrofolate metabolic process"/>
    <property type="evidence" value="ECO:0007669"/>
    <property type="project" value="TreeGrafter"/>
</dbReference>
<comment type="pathway">
    <text evidence="4">Amino-acid biosynthesis; L-methionine biosynthesis via de novo pathway; L-methionine from L-homocysteine (MetH route): step 1/1.</text>
</comment>
<evidence type="ECO:0000256" key="11">
    <source>
        <dbReference type="ARBA" id="ARBA00022679"/>
    </source>
</evidence>
<dbReference type="AlphaFoldDB" id="A0A1G6T8B4"/>
<keyword evidence="13 19" id="KW-0479">Metal-binding</keyword>
<dbReference type="EC" id="2.1.1.13" evidence="6"/>
<dbReference type="PANTHER" id="PTHR45833">
    <property type="entry name" value="METHIONINE SYNTHASE"/>
    <property type="match status" value="1"/>
</dbReference>
<accession>A0A1G6T8B4</accession>
<dbReference type="PANTHER" id="PTHR45833:SF1">
    <property type="entry name" value="METHIONINE SYNTHASE"/>
    <property type="match status" value="1"/>
</dbReference>
<keyword evidence="15" id="KW-0486">Methionine biosynthesis</keyword>
<dbReference type="SUPFAM" id="SSF82282">
    <property type="entry name" value="Homocysteine S-methyltransferase"/>
    <property type="match status" value="1"/>
</dbReference>
<comment type="cofactor">
    <cofactor evidence="3">
        <name>methylcob(III)alamin</name>
        <dbReference type="ChEBI" id="CHEBI:28115"/>
    </cofactor>
</comment>
<evidence type="ECO:0000256" key="1">
    <source>
        <dbReference type="ARBA" id="ARBA00001700"/>
    </source>
</evidence>
<dbReference type="GO" id="GO:0005829">
    <property type="term" value="C:cytosol"/>
    <property type="evidence" value="ECO:0007669"/>
    <property type="project" value="TreeGrafter"/>
</dbReference>
<feature type="region of interest" description="Disordered" evidence="20">
    <location>
        <begin position="1"/>
        <end position="27"/>
    </location>
</feature>
<evidence type="ECO:0000256" key="15">
    <source>
        <dbReference type="ARBA" id="ARBA00023167"/>
    </source>
</evidence>
<dbReference type="InterPro" id="IPR036589">
    <property type="entry name" value="HCY_dom_sf"/>
</dbReference>
<evidence type="ECO:0000256" key="7">
    <source>
        <dbReference type="ARBA" id="ARBA00013998"/>
    </source>
</evidence>
<dbReference type="GO" id="GO:0050667">
    <property type="term" value="P:homocysteine metabolic process"/>
    <property type="evidence" value="ECO:0007669"/>
    <property type="project" value="TreeGrafter"/>
</dbReference>
<dbReference type="FunFam" id="3.20.20.330:FF:000001">
    <property type="entry name" value="Methionine synthase"/>
    <property type="match status" value="1"/>
</dbReference>
<keyword evidence="8 19" id="KW-0489">Methyltransferase</keyword>
<evidence type="ECO:0000256" key="2">
    <source>
        <dbReference type="ARBA" id="ARBA00001947"/>
    </source>
</evidence>
<evidence type="ECO:0000256" key="12">
    <source>
        <dbReference type="ARBA" id="ARBA00022691"/>
    </source>
</evidence>
<dbReference type="GO" id="GO:0031419">
    <property type="term" value="F:cobalamin binding"/>
    <property type="evidence" value="ECO:0007669"/>
    <property type="project" value="UniProtKB-KW"/>
</dbReference>
<keyword evidence="16" id="KW-0170">Cobalt</keyword>
<evidence type="ECO:0000313" key="23">
    <source>
        <dbReference type="Proteomes" id="UP000199603"/>
    </source>
</evidence>
<evidence type="ECO:0000256" key="8">
    <source>
        <dbReference type="ARBA" id="ARBA00022603"/>
    </source>
</evidence>
<evidence type="ECO:0000259" key="21">
    <source>
        <dbReference type="PROSITE" id="PS50970"/>
    </source>
</evidence>
<feature type="compositionally biased region" description="Basic and acidic residues" evidence="20">
    <location>
        <begin position="1"/>
        <end position="11"/>
    </location>
</feature>
<evidence type="ECO:0000256" key="5">
    <source>
        <dbReference type="ARBA" id="ARBA00010398"/>
    </source>
</evidence>
<evidence type="ECO:0000256" key="6">
    <source>
        <dbReference type="ARBA" id="ARBA00012032"/>
    </source>
</evidence>
<keyword evidence="10" id="KW-0846">Cobalamin</keyword>
<reference evidence="22 23" key="1">
    <citation type="submission" date="2016-10" db="EMBL/GenBank/DDBJ databases">
        <authorList>
            <person name="de Groot N.N."/>
        </authorList>
    </citation>
    <scope>NUCLEOTIDE SEQUENCE [LARGE SCALE GENOMIC DNA]</scope>
    <source>
        <strain evidence="22 23">DSM 16957</strain>
    </source>
</reference>
<dbReference type="GO" id="GO:0032259">
    <property type="term" value="P:methylation"/>
    <property type="evidence" value="ECO:0007669"/>
    <property type="project" value="UniProtKB-KW"/>
</dbReference>
<keyword evidence="9" id="KW-0028">Amino-acid biosynthesis</keyword>
<evidence type="ECO:0000256" key="10">
    <source>
        <dbReference type="ARBA" id="ARBA00022628"/>
    </source>
</evidence>
<dbReference type="EMBL" id="FNAG01000001">
    <property type="protein sequence ID" value="SDD25233.1"/>
    <property type="molecule type" value="Genomic_DNA"/>
</dbReference>
<evidence type="ECO:0000256" key="18">
    <source>
        <dbReference type="ARBA" id="ARBA00031040"/>
    </source>
</evidence>
<keyword evidence="11 19" id="KW-0808">Transferase</keyword>
<evidence type="ECO:0000256" key="20">
    <source>
        <dbReference type="SAM" id="MobiDB-lite"/>
    </source>
</evidence>
<dbReference type="GO" id="GO:0008705">
    <property type="term" value="F:methionine synthase activity"/>
    <property type="evidence" value="ECO:0007669"/>
    <property type="project" value="UniProtKB-EC"/>
</dbReference>
<keyword evidence="23" id="KW-1185">Reference proteome</keyword>
<organism evidence="22 23">
    <name type="scientific">Aquimonas voraii</name>
    <dbReference type="NCBI Taxonomy" id="265719"/>
    <lineage>
        <taxon>Bacteria</taxon>
        <taxon>Pseudomonadati</taxon>
        <taxon>Pseudomonadota</taxon>
        <taxon>Gammaproteobacteria</taxon>
        <taxon>Lysobacterales</taxon>
        <taxon>Lysobacteraceae</taxon>
        <taxon>Aquimonas</taxon>
    </lineage>
</organism>
<name>A0A1G6T8B4_9GAMM</name>
<comment type="function">
    <text evidence="17">Catalyzes the transfer of a methyl group from methyl-cobalamin to homocysteine, yielding enzyme-bound cob(I)alamin and methionine. Subsequently, remethylates the cofactor using methyltetrahydrofolate.</text>
</comment>
<dbReference type="InterPro" id="IPR003726">
    <property type="entry name" value="HCY_dom"/>
</dbReference>
<dbReference type="GO" id="GO:0046872">
    <property type="term" value="F:metal ion binding"/>
    <property type="evidence" value="ECO:0007669"/>
    <property type="project" value="UniProtKB-KW"/>
</dbReference>
<dbReference type="STRING" id="265719.SAMN04488509_101930"/>
<keyword evidence="12" id="KW-0949">S-adenosyl-L-methionine</keyword>
<sequence>MHEGYTPRRIPEQPNARPPQALPRNTAMPSYTALPWLKPDRVAKLDAALAERILIIDGAMGTMIQRHSLDEAAYRGERFKQGLDALQSQPPCGHEGHSHGEGCGCDLKGNNDLLTLTQPQIIADIHTAYLEAGADLIETNTFNSTTLSQADYKLEHLARELNFEGARLARACCDAIEAKTPNKPRFVVGILGPTSRTASISPDVNNPGFRATSFEELATAYREATEGLIDGGADILMVETVFDTLNAKAAVFAVEEVFQQRGARLPLMISGTITDRSGRTLSGQTAEAFWYSLAHSRPHAIGLNCALGAKDLRAHVDILAQVAPTHVSAHPNAGLPNAFGGYDETPEEMAGTLREFAEAGLLNLVGGCCGTTPEHIAAIAQAVCAIPPRALPGQTTEAAA</sequence>
<keyword evidence="14 19" id="KW-0862">Zinc</keyword>
<evidence type="ECO:0000313" key="22">
    <source>
        <dbReference type="EMBL" id="SDD25233.1"/>
    </source>
</evidence>
<evidence type="ECO:0000256" key="17">
    <source>
        <dbReference type="ARBA" id="ARBA00025552"/>
    </source>
</evidence>
<dbReference type="Pfam" id="PF02574">
    <property type="entry name" value="S-methyl_trans"/>
    <property type="match status" value="1"/>
</dbReference>
<feature type="binding site" evidence="19">
    <location>
        <position position="305"/>
    </location>
    <ligand>
        <name>Zn(2+)</name>
        <dbReference type="ChEBI" id="CHEBI:29105"/>
    </ligand>
</feature>
<comment type="similarity">
    <text evidence="5">Belongs to the vitamin-B12 dependent methionine synthase family.</text>
</comment>
<comment type="cofactor">
    <cofactor evidence="2 19">
        <name>Zn(2+)</name>
        <dbReference type="ChEBI" id="CHEBI:29105"/>
    </cofactor>
</comment>
<dbReference type="InterPro" id="IPR050554">
    <property type="entry name" value="Met_Synthase/Corrinoid"/>
</dbReference>
<comment type="catalytic activity">
    <reaction evidence="1">
        <text>(6S)-5-methyl-5,6,7,8-tetrahydrofolate + L-homocysteine = (6S)-5,6,7,8-tetrahydrofolate + L-methionine</text>
        <dbReference type="Rhea" id="RHEA:11172"/>
        <dbReference type="ChEBI" id="CHEBI:18608"/>
        <dbReference type="ChEBI" id="CHEBI:57453"/>
        <dbReference type="ChEBI" id="CHEBI:57844"/>
        <dbReference type="ChEBI" id="CHEBI:58199"/>
        <dbReference type="EC" id="2.1.1.13"/>
    </reaction>
</comment>